<keyword evidence="12" id="KW-1185">Reference proteome</keyword>
<dbReference type="EMBL" id="AP023086">
    <property type="protein sequence ID" value="BCD97971.1"/>
    <property type="molecule type" value="Genomic_DNA"/>
</dbReference>
<evidence type="ECO:0000256" key="4">
    <source>
        <dbReference type="ARBA" id="ARBA00023136"/>
    </source>
</evidence>
<keyword evidence="4 9" id="KW-0472">Membrane</keyword>
<evidence type="ECO:0000256" key="8">
    <source>
        <dbReference type="SAM" id="Coils"/>
    </source>
</evidence>
<evidence type="ECO:0000256" key="1">
    <source>
        <dbReference type="ARBA" id="ARBA00004141"/>
    </source>
</evidence>
<dbReference type="SUPFAM" id="SSF58104">
    <property type="entry name" value="Methyl-accepting chemotaxis protein (MCP) signaling domain"/>
    <property type="match status" value="1"/>
</dbReference>
<keyword evidence="8" id="KW-0175">Coiled coil</keyword>
<evidence type="ECO:0000256" key="3">
    <source>
        <dbReference type="ARBA" id="ARBA00022989"/>
    </source>
</evidence>
<feature type="domain" description="Methyl-accepting transducer" evidence="10">
    <location>
        <begin position="224"/>
        <end position="460"/>
    </location>
</feature>
<dbReference type="Gene3D" id="1.10.287.950">
    <property type="entry name" value="Methyl-accepting chemotaxis protein"/>
    <property type="match status" value="1"/>
</dbReference>
<evidence type="ECO:0000313" key="11">
    <source>
        <dbReference type="EMBL" id="BCD97971.1"/>
    </source>
</evidence>
<name>A0AAN1WHZ7_9GAMM</name>
<comment type="similarity">
    <text evidence="6">Belongs to the methyl-accepting chemotaxis (MCP) protein family.</text>
</comment>
<feature type="transmembrane region" description="Helical" evidence="9">
    <location>
        <begin position="12"/>
        <end position="32"/>
    </location>
</feature>
<evidence type="ECO:0000256" key="2">
    <source>
        <dbReference type="ARBA" id="ARBA00022692"/>
    </source>
</evidence>
<dbReference type="PRINTS" id="PR00260">
    <property type="entry name" value="CHEMTRNSDUCR"/>
</dbReference>
<organism evidence="11 12">
    <name type="scientific">Marinagarivorans cellulosilyticus</name>
    <dbReference type="NCBI Taxonomy" id="2721545"/>
    <lineage>
        <taxon>Bacteria</taxon>
        <taxon>Pseudomonadati</taxon>
        <taxon>Pseudomonadota</taxon>
        <taxon>Gammaproteobacteria</taxon>
        <taxon>Cellvibrionales</taxon>
        <taxon>Cellvibrionaceae</taxon>
        <taxon>Marinagarivorans</taxon>
    </lineage>
</organism>
<dbReference type="InterPro" id="IPR004090">
    <property type="entry name" value="Chemotax_Me-accpt_rcpt"/>
</dbReference>
<sequence length="497" mass="53543">MEELTPRRSQARIDALIFKLALAYWLVSLLWILATGNWFWAVVAAVVLLPVAAMAGTHLAGLPIARHLLAAVLSVMTSLQVLQSGGMIEAHFGYFVTASIFFLYRDAKVFITVLVCGAAAHVVLFVIQHLHLFHNFYFYDHEHCTVGIVLIHAGYLTAECVLLGVLANNAKRDQQLTATIERVVANPGNQLDLTQRMDSESSVASLLNQLLGAMASAARKSGEASVRVDDGLARLLDDIKGFGVLAQTEYDRTNIIASATEELAATSFNMVRDMQNASEQLRSVGAANNSASEHLLGCQQSLKELNSLIQESNNTAQTLEQYTRNISEILNVINSIAEQTNLLALNAAIEAARAGEQGRGFAVVADEVRALATRTQESTDQIKGTIGQLQGASAKAVDIMQSSKLHAEQSISKIQLTVTEVEASQAQMLALTDINSTMVVAVEQQGQASRTIADSAAEINELIEALVASTHSSSDLGREIKAQSQDLQALMAVFKTA</sequence>
<dbReference type="GO" id="GO:0006935">
    <property type="term" value="P:chemotaxis"/>
    <property type="evidence" value="ECO:0007669"/>
    <property type="project" value="InterPro"/>
</dbReference>
<dbReference type="InterPro" id="IPR004089">
    <property type="entry name" value="MCPsignal_dom"/>
</dbReference>
<dbReference type="GO" id="GO:0016020">
    <property type="term" value="C:membrane"/>
    <property type="evidence" value="ECO:0007669"/>
    <property type="project" value="UniProtKB-SubCell"/>
</dbReference>
<evidence type="ECO:0000256" key="5">
    <source>
        <dbReference type="ARBA" id="ARBA00023224"/>
    </source>
</evidence>
<dbReference type="RefSeq" id="WP_236982008.1">
    <property type="nucleotide sequence ID" value="NZ_AP023086.1"/>
</dbReference>
<comment type="subcellular location">
    <subcellularLocation>
        <location evidence="1">Membrane</location>
        <topology evidence="1">Multi-pass membrane protein</topology>
    </subcellularLocation>
</comment>
<dbReference type="Proteomes" id="UP001320119">
    <property type="component" value="Chromosome"/>
</dbReference>
<gene>
    <name evidence="11" type="ORF">MARGE09_P2172</name>
</gene>
<dbReference type="Pfam" id="PF00015">
    <property type="entry name" value="MCPsignal"/>
    <property type="match status" value="1"/>
</dbReference>
<keyword evidence="5 7" id="KW-0807">Transducer</keyword>
<feature type="transmembrane region" description="Helical" evidence="9">
    <location>
        <begin position="88"/>
        <end position="104"/>
    </location>
</feature>
<proteinExistence type="inferred from homology"/>
<keyword evidence="2 9" id="KW-0812">Transmembrane</keyword>
<dbReference type="KEGG" id="marq:MARGE09_P2172"/>
<feature type="transmembrane region" description="Helical" evidence="9">
    <location>
        <begin position="38"/>
        <end position="57"/>
    </location>
</feature>
<dbReference type="AlphaFoldDB" id="A0AAN1WHZ7"/>
<keyword evidence="3 9" id="KW-1133">Transmembrane helix</keyword>
<protein>
    <submittedName>
        <fullName evidence="11">Methyl-accepting chemotaxis protein</fullName>
    </submittedName>
</protein>
<feature type="coiled-coil region" evidence="8">
    <location>
        <begin position="302"/>
        <end position="339"/>
    </location>
</feature>
<dbReference type="PROSITE" id="PS50111">
    <property type="entry name" value="CHEMOTAXIS_TRANSDUC_2"/>
    <property type="match status" value="1"/>
</dbReference>
<dbReference type="SMART" id="SM00283">
    <property type="entry name" value="MA"/>
    <property type="match status" value="1"/>
</dbReference>
<evidence type="ECO:0000256" key="6">
    <source>
        <dbReference type="ARBA" id="ARBA00029447"/>
    </source>
</evidence>
<evidence type="ECO:0000256" key="9">
    <source>
        <dbReference type="SAM" id="Phobius"/>
    </source>
</evidence>
<dbReference type="GO" id="GO:0007165">
    <property type="term" value="P:signal transduction"/>
    <property type="evidence" value="ECO:0007669"/>
    <property type="project" value="UniProtKB-KW"/>
</dbReference>
<evidence type="ECO:0000313" key="12">
    <source>
        <dbReference type="Proteomes" id="UP001320119"/>
    </source>
</evidence>
<evidence type="ECO:0000259" key="10">
    <source>
        <dbReference type="PROSITE" id="PS50111"/>
    </source>
</evidence>
<feature type="transmembrane region" description="Helical" evidence="9">
    <location>
        <begin position="109"/>
        <end position="127"/>
    </location>
</feature>
<dbReference type="PANTHER" id="PTHR32089:SF119">
    <property type="entry name" value="METHYL-ACCEPTING CHEMOTAXIS PROTEIN CTPL"/>
    <property type="match status" value="1"/>
</dbReference>
<evidence type="ECO:0000256" key="7">
    <source>
        <dbReference type="PROSITE-ProRule" id="PRU00284"/>
    </source>
</evidence>
<accession>A0AAN1WHZ7</accession>
<dbReference type="GO" id="GO:0004888">
    <property type="term" value="F:transmembrane signaling receptor activity"/>
    <property type="evidence" value="ECO:0007669"/>
    <property type="project" value="InterPro"/>
</dbReference>
<reference evidence="11 12" key="1">
    <citation type="journal article" date="2022" name="IScience">
        <title>An ultrasensitive nanofiber-based assay for enzymatic hydrolysis and deep-sea microbial degradation of cellulose.</title>
        <authorList>
            <person name="Tsudome M."/>
            <person name="Tachioka M."/>
            <person name="Miyazaki M."/>
            <person name="Uchimura K."/>
            <person name="Tsuda M."/>
            <person name="Takaki Y."/>
            <person name="Deguchi S."/>
        </authorList>
    </citation>
    <scope>NUCLEOTIDE SEQUENCE [LARGE SCALE GENOMIC DNA]</scope>
    <source>
        <strain evidence="11 12">GE09</strain>
    </source>
</reference>
<dbReference type="PANTHER" id="PTHR32089">
    <property type="entry name" value="METHYL-ACCEPTING CHEMOTAXIS PROTEIN MCPB"/>
    <property type="match status" value="1"/>
</dbReference>
<feature type="transmembrane region" description="Helical" evidence="9">
    <location>
        <begin position="147"/>
        <end position="167"/>
    </location>
</feature>